<feature type="domain" description="HTH marR-type" evidence="4">
    <location>
        <begin position="19"/>
        <end position="151"/>
    </location>
</feature>
<dbReference type="PANTHER" id="PTHR42756:SF1">
    <property type="entry name" value="TRANSCRIPTIONAL REPRESSOR OF EMRAB OPERON"/>
    <property type="match status" value="1"/>
</dbReference>
<keyword evidence="2" id="KW-0238">DNA-binding</keyword>
<gene>
    <name evidence="5" type="ORF">CRD36_11550</name>
</gene>
<dbReference type="GO" id="GO:0003677">
    <property type="term" value="F:DNA binding"/>
    <property type="evidence" value="ECO:0007669"/>
    <property type="project" value="UniProtKB-KW"/>
</dbReference>
<evidence type="ECO:0000259" key="4">
    <source>
        <dbReference type="PROSITE" id="PS50995"/>
    </source>
</evidence>
<evidence type="ECO:0000313" key="6">
    <source>
        <dbReference type="Proteomes" id="UP000229730"/>
    </source>
</evidence>
<evidence type="ECO:0000256" key="2">
    <source>
        <dbReference type="ARBA" id="ARBA00023125"/>
    </source>
</evidence>
<dbReference type="InterPro" id="IPR036390">
    <property type="entry name" value="WH_DNA-bd_sf"/>
</dbReference>
<dbReference type="AlphaFoldDB" id="A0A2G4YQ86"/>
<dbReference type="RefSeq" id="WP_099473387.1">
    <property type="nucleotide sequence ID" value="NZ_CAXBMK010000003.1"/>
</dbReference>
<reference evidence="5 6" key="1">
    <citation type="submission" date="2017-10" db="EMBL/GenBank/DDBJ databases">
        <title>Frigbacter circumglobatus gen. nov. sp. nov., isolated from sediment cultured in situ.</title>
        <authorList>
            <person name="Zhao Z."/>
        </authorList>
    </citation>
    <scope>NUCLEOTIDE SEQUENCE [LARGE SCALE GENOMIC DNA]</scope>
    <source>
        <strain evidence="5 6">ZYL</strain>
    </source>
</reference>
<dbReference type="PANTHER" id="PTHR42756">
    <property type="entry name" value="TRANSCRIPTIONAL REGULATOR, MARR"/>
    <property type="match status" value="1"/>
</dbReference>
<dbReference type="GO" id="GO:0003700">
    <property type="term" value="F:DNA-binding transcription factor activity"/>
    <property type="evidence" value="ECO:0007669"/>
    <property type="project" value="InterPro"/>
</dbReference>
<dbReference type="InterPro" id="IPR036388">
    <property type="entry name" value="WH-like_DNA-bd_sf"/>
</dbReference>
<proteinExistence type="predicted"/>
<dbReference type="PRINTS" id="PR00598">
    <property type="entry name" value="HTHMARR"/>
</dbReference>
<keyword evidence="3" id="KW-0804">Transcription</keyword>
<accession>A0A2G4YQ86</accession>
<dbReference type="InterPro" id="IPR000835">
    <property type="entry name" value="HTH_MarR-typ"/>
</dbReference>
<name>A0A2G4YQ86_9PROT</name>
<dbReference type="SUPFAM" id="SSF46785">
    <property type="entry name" value="Winged helix' DNA-binding domain"/>
    <property type="match status" value="1"/>
</dbReference>
<organism evidence="5 6">
    <name type="scientific">Paremcibacter congregatus</name>
    <dbReference type="NCBI Taxonomy" id="2043170"/>
    <lineage>
        <taxon>Bacteria</taxon>
        <taxon>Pseudomonadati</taxon>
        <taxon>Pseudomonadota</taxon>
        <taxon>Alphaproteobacteria</taxon>
        <taxon>Emcibacterales</taxon>
        <taxon>Emcibacteraceae</taxon>
        <taxon>Paremcibacter</taxon>
    </lineage>
</organism>
<keyword evidence="6" id="KW-1185">Reference proteome</keyword>
<evidence type="ECO:0000313" key="5">
    <source>
        <dbReference type="EMBL" id="PHZ84440.1"/>
    </source>
</evidence>
<dbReference type="Proteomes" id="UP000229730">
    <property type="component" value="Unassembled WGS sequence"/>
</dbReference>
<protein>
    <recommendedName>
        <fullName evidence="4">HTH marR-type domain-containing protein</fullName>
    </recommendedName>
</protein>
<sequence length="156" mass="18270">MSDTNSERTLPANDENFLNDFIPYIMYRITNRMNMDLQDCLRPSKINVSRWRVLCALIARDGRNMSDLCTFTMMEQSSVSRVIDTMEKEGLVIRKLQQQDNRYVLVYLTDKGRETFKKASGPAFSREDRALKDFSDEDRQQLLTLLNRVLDNIQSD</sequence>
<dbReference type="Pfam" id="PF12802">
    <property type="entry name" value="MarR_2"/>
    <property type="match status" value="1"/>
</dbReference>
<evidence type="ECO:0000256" key="3">
    <source>
        <dbReference type="ARBA" id="ARBA00023163"/>
    </source>
</evidence>
<dbReference type="OrthoDB" id="7559832at2"/>
<dbReference type="FunCoup" id="A0A2G4YQ86">
    <property type="interactions" value="167"/>
</dbReference>
<dbReference type="SMART" id="SM00347">
    <property type="entry name" value="HTH_MARR"/>
    <property type="match status" value="1"/>
</dbReference>
<comment type="caution">
    <text evidence="5">The sequence shown here is derived from an EMBL/GenBank/DDBJ whole genome shotgun (WGS) entry which is preliminary data.</text>
</comment>
<keyword evidence="1" id="KW-0805">Transcription regulation</keyword>
<dbReference type="PROSITE" id="PS50995">
    <property type="entry name" value="HTH_MARR_2"/>
    <property type="match status" value="1"/>
</dbReference>
<dbReference type="EMBL" id="PDEM01000024">
    <property type="protein sequence ID" value="PHZ84440.1"/>
    <property type="molecule type" value="Genomic_DNA"/>
</dbReference>
<dbReference type="InParanoid" id="A0A2G4YQ86"/>
<evidence type="ECO:0000256" key="1">
    <source>
        <dbReference type="ARBA" id="ARBA00023015"/>
    </source>
</evidence>
<dbReference type="Gene3D" id="1.10.10.10">
    <property type="entry name" value="Winged helix-like DNA-binding domain superfamily/Winged helix DNA-binding domain"/>
    <property type="match status" value="1"/>
</dbReference>